<evidence type="ECO:0008006" key="3">
    <source>
        <dbReference type="Google" id="ProtNLM"/>
    </source>
</evidence>
<reference evidence="1" key="1">
    <citation type="journal article" date="2020" name="Microb. Genom.">
        <title>Genetic diversity of clinical and environmental Mucorales isolates obtained from an investigation of mucormycosis cases among solid organ transplant recipients.</title>
        <authorList>
            <person name="Nguyen M.H."/>
            <person name="Kaul D."/>
            <person name="Muto C."/>
            <person name="Cheng S.J."/>
            <person name="Richter R.A."/>
            <person name="Bruno V.M."/>
            <person name="Liu G."/>
            <person name="Beyhan S."/>
            <person name="Sundermann A.J."/>
            <person name="Mounaud S."/>
            <person name="Pasculle A.W."/>
            <person name="Nierman W.C."/>
            <person name="Driscoll E."/>
            <person name="Cumbie R."/>
            <person name="Clancy C.J."/>
            <person name="Dupont C.L."/>
        </authorList>
    </citation>
    <scope>NUCLEOTIDE SEQUENCE</scope>
    <source>
        <strain evidence="1">GL16</strain>
    </source>
</reference>
<dbReference type="Proteomes" id="UP000717996">
    <property type="component" value="Unassembled WGS sequence"/>
</dbReference>
<dbReference type="EMBL" id="JAANIT010003207">
    <property type="protein sequence ID" value="KAG1534577.1"/>
    <property type="molecule type" value="Genomic_DNA"/>
</dbReference>
<evidence type="ECO:0000313" key="1">
    <source>
        <dbReference type="EMBL" id="KAG1534577.1"/>
    </source>
</evidence>
<sequence>MSNLTCSFSGCAALIRRDNQSGHCRAHRNIKDIIPRTCSFSGCRKTILWSNQSGRCQIHKNANDRTLYYCDFAGCNKILGVYNRSGRCVTHRNLNHFPALPSYTASNSSPSTQQPHDDEPKVDLDVYKKQYLAMDDQYKWTLSTGKVVEDALYDFGVACKHEHLAHQFIVDPFNKQMESIFDEAELQEIRSANVKPMPMMPMPLRNYIASFNKKNTNEIRDVIDTRQPWQINYDIKDYGDYDWVRSSVYNMLREYEAGSFDHSHHETWYLMHVWRFVDCAFDNVPEAEAVRGETSSLASAARKNKDRVIQDRKRIGRKCDIIIRSVDCNHSTSKEYGAGETGSIVDLNGTKMLKESGIKLPKVMRDMFNSLQSRIDHAKLGDLQIVGYLHYGLSCSLLLMDSPACSYVTRLSRYPTANQDRTAHALEISKDVSGFGATFLPALVMAWKAKEVVKAMVKLLAHHMEHDPRDSSWLEQGFEQKKRLIMPSCSTSTDARSQKKNTTHE</sequence>
<comment type="caution">
    <text evidence="1">The sequence shown here is derived from an EMBL/GenBank/DDBJ whole genome shotgun (WGS) entry which is preliminary data.</text>
</comment>
<evidence type="ECO:0000313" key="2">
    <source>
        <dbReference type="Proteomes" id="UP000717996"/>
    </source>
</evidence>
<accession>A0A9P6XYB3</accession>
<proteinExistence type="predicted"/>
<protein>
    <recommendedName>
        <fullName evidence="3">C2H2-type domain-containing protein</fullName>
    </recommendedName>
</protein>
<dbReference type="OrthoDB" id="2385582at2759"/>
<organism evidence="1 2">
    <name type="scientific">Rhizopus oryzae</name>
    <name type="common">Mucormycosis agent</name>
    <name type="synonym">Rhizopus arrhizus var. delemar</name>
    <dbReference type="NCBI Taxonomy" id="64495"/>
    <lineage>
        <taxon>Eukaryota</taxon>
        <taxon>Fungi</taxon>
        <taxon>Fungi incertae sedis</taxon>
        <taxon>Mucoromycota</taxon>
        <taxon>Mucoromycotina</taxon>
        <taxon>Mucoromycetes</taxon>
        <taxon>Mucorales</taxon>
        <taxon>Mucorineae</taxon>
        <taxon>Rhizopodaceae</taxon>
        <taxon>Rhizopus</taxon>
    </lineage>
</organism>
<gene>
    <name evidence="1" type="ORF">G6F51_012021</name>
</gene>
<name>A0A9P6XYB3_RHIOR</name>
<dbReference type="AlphaFoldDB" id="A0A9P6XYB3"/>